<evidence type="ECO:0000259" key="4">
    <source>
        <dbReference type="Pfam" id="PF01551"/>
    </source>
</evidence>
<dbReference type="InterPro" id="IPR016047">
    <property type="entry name" value="M23ase_b-sheet_dom"/>
</dbReference>
<keyword evidence="6" id="KW-1185">Reference proteome</keyword>
<dbReference type="AlphaFoldDB" id="A0A941CPS1"/>
<dbReference type="EMBL" id="JAGSCS010000006">
    <property type="protein sequence ID" value="MBR0576002.1"/>
    <property type="molecule type" value="Genomic_DNA"/>
</dbReference>
<dbReference type="Proteomes" id="UP000675379">
    <property type="component" value="Unassembled WGS sequence"/>
</dbReference>
<feature type="signal peptide" evidence="3">
    <location>
        <begin position="1"/>
        <end position="27"/>
    </location>
</feature>
<dbReference type="FunFam" id="2.70.70.10:FF:000006">
    <property type="entry name" value="M23 family peptidase"/>
    <property type="match status" value="1"/>
</dbReference>
<reference evidence="5" key="1">
    <citation type="submission" date="2021-04" db="EMBL/GenBank/DDBJ databases">
        <title>Proteiniclasticum sedimins sp. nov., an obligate anaerobic bacterium isolated from anaerobic sludge.</title>
        <authorList>
            <person name="Liu J."/>
        </authorList>
    </citation>
    <scope>NUCLEOTIDE SEQUENCE</scope>
    <source>
        <strain evidence="5">BAD-10</strain>
    </source>
</reference>
<sequence length="349" mass="37796">MKGLKFAVAAVALSLITIGTSGSIVFAEDIKTELTQVATQLETVSKTAEETNQQLAQQVSTQEKLNIEISFYDQHTRELTEAVTLVKTKMDLLDHGPKAVAPIQAMYLILADKYLEVDSLDLEKAVNGDLDTFRPYYENFLRSEDKATIKEALEAHLSSLTAEIAVSETGRTEAKLALVEVSSSIEQLSGQAAEVNGQVQLLAQEKQSIESEIKAKEAEEKKANSFIKPTSGRITSPFGNRKHPITRRITFHEGIDIANSAGTRILASRTGKVTFAGYQSGLGKVIKISHGGGIETVYAHLSAIQVSVGQSVTQGQQIGKMGSTGRSTGPHLHFEIRINGTPVNPSKYI</sequence>
<evidence type="ECO:0000256" key="1">
    <source>
        <dbReference type="ARBA" id="ARBA00022729"/>
    </source>
</evidence>
<dbReference type="PANTHER" id="PTHR21666">
    <property type="entry name" value="PEPTIDASE-RELATED"/>
    <property type="match status" value="1"/>
</dbReference>
<dbReference type="InterPro" id="IPR050570">
    <property type="entry name" value="Cell_wall_metabolism_enzyme"/>
</dbReference>
<feature type="domain" description="M23ase beta-sheet core" evidence="4">
    <location>
        <begin position="251"/>
        <end position="345"/>
    </location>
</feature>
<organism evidence="5 6">
    <name type="scientific">Proteiniclasticum sediminis</name>
    <dbReference type="NCBI Taxonomy" id="2804028"/>
    <lineage>
        <taxon>Bacteria</taxon>
        <taxon>Bacillati</taxon>
        <taxon>Bacillota</taxon>
        <taxon>Clostridia</taxon>
        <taxon>Eubacteriales</taxon>
        <taxon>Clostridiaceae</taxon>
        <taxon>Proteiniclasticum</taxon>
    </lineage>
</organism>
<proteinExistence type="predicted"/>
<name>A0A941CPS1_9CLOT</name>
<comment type="caution">
    <text evidence="5">The sequence shown here is derived from an EMBL/GenBank/DDBJ whole genome shotgun (WGS) entry which is preliminary data.</text>
</comment>
<dbReference type="InterPro" id="IPR011055">
    <property type="entry name" value="Dup_hybrid_motif"/>
</dbReference>
<evidence type="ECO:0000256" key="2">
    <source>
        <dbReference type="SAM" id="MobiDB-lite"/>
    </source>
</evidence>
<evidence type="ECO:0000313" key="5">
    <source>
        <dbReference type="EMBL" id="MBR0576002.1"/>
    </source>
</evidence>
<keyword evidence="1 3" id="KW-0732">Signal</keyword>
<evidence type="ECO:0000256" key="3">
    <source>
        <dbReference type="SAM" id="SignalP"/>
    </source>
</evidence>
<feature type="chain" id="PRO_5037060404" evidence="3">
    <location>
        <begin position="28"/>
        <end position="349"/>
    </location>
</feature>
<gene>
    <name evidence="5" type="ORF">KCG48_06565</name>
</gene>
<dbReference type="PANTHER" id="PTHR21666:SF289">
    <property type="entry name" value="L-ALA--D-GLU ENDOPEPTIDASE"/>
    <property type="match status" value="1"/>
</dbReference>
<dbReference type="Pfam" id="PF01551">
    <property type="entry name" value="Peptidase_M23"/>
    <property type="match status" value="1"/>
</dbReference>
<dbReference type="Gene3D" id="2.70.70.10">
    <property type="entry name" value="Glucose Permease (Domain IIA)"/>
    <property type="match status" value="1"/>
</dbReference>
<accession>A0A941CPS1</accession>
<dbReference type="RefSeq" id="WP_211800731.1">
    <property type="nucleotide sequence ID" value="NZ_JAGSCS010000006.1"/>
</dbReference>
<feature type="region of interest" description="Disordered" evidence="2">
    <location>
        <begin position="221"/>
        <end position="241"/>
    </location>
</feature>
<protein>
    <submittedName>
        <fullName evidence="5">Peptidoglycan DD-metalloendopeptidase family protein</fullName>
    </submittedName>
</protein>
<dbReference type="GO" id="GO:0004222">
    <property type="term" value="F:metalloendopeptidase activity"/>
    <property type="evidence" value="ECO:0007669"/>
    <property type="project" value="TreeGrafter"/>
</dbReference>
<dbReference type="SUPFAM" id="SSF51261">
    <property type="entry name" value="Duplicated hybrid motif"/>
    <property type="match status" value="1"/>
</dbReference>
<dbReference type="CDD" id="cd12797">
    <property type="entry name" value="M23_peptidase"/>
    <property type="match status" value="1"/>
</dbReference>
<evidence type="ECO:0000313" key="6">
    <source>
        <dbReference type="Proteomes" id="UP000675379"/>
    </source>
</evidence>